<evidence type="ECO:0000259" key="2">
    <source>
        <dbReference type="Pfam" id="PF23749"/>
    </source>
</evidence>
<evidence type="ECO:0000256" key="1">
    <source>
        <dbReference type="SAM" id="MobiDB-lite"/>
    </source>
</evidence>
<feature type="domain" description="DUF7165" evidence="2">
    <location>
        <begin position="321"/>
        <end position="623"/>
    </location>
</feature>
<dbReference type="InterPro" id="IPR011044">
    <property type="entry name" value="Quino_amine_DH_bsu"/>
</dbReference>
<dbReference type="InterPro" id="IPR055589">
    <property type="entry name" value="DUF7165"/>
</dbReference>
<feature type="region of interest" description="Disordered" evidence="1">
    <location>
        <begin position="91"/>
        <end position="226"/>
    </location>
</feature>
<evidence type="ECO:0000313" key="3">
    <source>
        <dbReference type="EMBL" id="PIA88975.1"/>
    </source>
</evidence>
<feature type="compositionally biased region" description="Basic and acidic residues" evidence="1">
    <location>
        <begin position="176"/>
        <end position="199"/>
    </location>
</feature>
<dbReference type="SUPFAM" id="SSF50969">
    <property type="entry name" value="YVTN repeat-like/Quinoprotein amine dehydrogenase"/>
    <property type="match status" value="1"/>
</dbReference>
<feature type="compositionally biased region" description="Polar residues" evidence="1">
    <location>
        <begin position="747"/>
        <end position="776"/>
    </location>
</feature>
<feature type="compositionally biased region" description="Polar residues" evidence="1">
    <location>
        <begin position="1020"/>
        <end position="1036"/>
    </location>
</feature>
<feature type="region of interest" description="Disordered" evidence="1">
    <location>
        <begin position="712"/>
        <end position="790"/>
    </location>
</feature>
<feature type="compositionally biased region" description="Basic and acidic residues" evidence="1">
    <location>
        <begin position="276"/>
        <end position="286"/>
    </location>
</feature>
<feature type="region of interest" description="Disordered" evidence="1">
    <location>
        <begin position="973"/>
        <end position="1002"/>
    </location>
</feature>
<feature type="region of interest" description="Disordered" evidence="1">
    <location>
        <begin position="1179"/>
        <end position="1283"/>
    </location>
</feature>
<feature type="compositionally biased region" description="Polar residues" evidence="1">
    <location>
        <begin position="1238"/>
        <end position="1247"/>
    </location>
</feature>
<feature type="region of interest" description="Disordered" evidence="1">
    <location>
        <begin position="918"/>
        <end position="938"/>
    </location>
</feature>
<reference evidence="3 4" key="1">
    <citation type="submission" date="2015-10" db="EMBL/GenBank/DDBJ databases">
        <title>The cercosporin biosynthetic gene cluster was horizontally transferred to several fungal lineages and shown to be expanded in Cercospora beticola based on microsynteny with recipient genomes.</title>
        <authorList>
            <person name="De Jonge R."/>
            <person name="Ebert M.K."/>
            <person name="Suttle J.C."/>
            <person name="Jurick Ii W.M."/>
            <person name="Secor G.A."/>
            <person name="Thomma B.P."/>
            <person name="Van De Peer Y."/>
            <person name="Bolton M.D."/>
        </authorList>
    </citation>
    <scope>NUCLEOTIDE SEQUENCE [LARGE SCALE GENOMIC DNA]</scope>
    <source>
        <strain evidence="3 4">09-40</strain>
    </source>
</reference>
<feature type="domain" description="DUF7165" evidence="2">
    <location>
        <begin position="648"/>
        <end position="731"/>
    </location>
</feature>
<feature type="region of interest" description="Disordered" evidence="1">
    <location>
        <begin position="1016"/>
        <end position="1038"/>
    </location>
</feature>
<evidence type="ECO:0000313" key="4">
    <source>
        <dbReference type="Proteomes" id="UP000230605"/>
    </source>
</evidence>
<dbReference type="EMBL" id="LKMD01000108">
    <property type="protein sequence ID" value="PIA88975.1"/>
    <property type="molecule type" value="Genomic_DNA"/>
</dbReference>
<dbReference type="InterPro" id="IPR015943">
    <property type="entry name" value="WD40/YVTN_repeat-like_dom_sf"/>
</dbReference>
<feature type="compositionally biased region" description="Basic and acidic residues" evidence="1">
    <location>
        <begin position="212"/>
        <end position="226"/>
    </location>
</feature>
<gene>
    <name evidence="3" type="ORF">CB0940_07551</name>
</gene>
<feature type="compositionally biased region" description="Acidic residues" evidence="1">
    <location>
        <begin position="110"/>
        <end position="125"/>
    </location>
</feature>
<sequence>MPVSTFSAGHPSRSRGALIARWTSTRDRIDADEQRSSMQELDGTGLYDRPDWPLSLSAAEEQHGKRGGRGARLAELDDELVEDGAVMRRLEDISPTLAILNGGAYTTDPEVSDIDEDDDDDDDESLGPPSPPLPPQHQHDHSRQLPQSYSIDEGYSQQRRRSPRGSRRQQHAEVSPVREELQFESRLIRDSRSEQERVEQGSGGPQAVQASHDAHEDENGDVEESRDVARPLSYIGNSPALQQGVTPTSSPYLNGAAYSALTTNDRSNNRNSIAKEPMHSSHADRRLSKRSSIYNTTQIPFQKERVRYSWQSIQDDEPNRPRIHVIKLFSQTATAAAGFPTGEAFGFSTSPGGRRIAVYNSARVYVLQTNALPVGITQDYALKRRPIDIGLTDEGNTLAILADDHTINVYELGHELRRTRAISLDFPTHCIALSPTGGLLAAAYEGGIEVFSLASSALPTDRRAVRCVKMDRMMFSDDGSTLLGTTTRINVSSTVTVSVPVFPARADGVPTHEELKEAWCSELLHPENIRNSSHAAFMRENRKTCNEKLFAWNGLEDTFGILDVSDMHYGNFDFPVVISPPLSTCGGLGAAIHSCPSIDEHGDTVAMIVNDRTIRLYIVPRGTGDDVAVVEAHSIDHELDEGYGCPFSEAKWVHSSASLPSPAHDERQVRGRLIVTSPGGVIEAGVSEESVEEIEGGRIILFDFDPQFSGQPGQTFNLTLGKSPPAPLTEEKKSMNEQVNLVRRRTVNQSRSGSLNQRPATLGRSATTNGSRSTRNPGAANPAVAARSNRNSMLSVGSMQSEATRSLPDLLENAEAAEEAFEAPYVQGQPRSQASLQRAASNAQRHRFQTLEERNQAHVSVDSSGGFLALPEYTEEPNAPLPSRFRAMAGLDAPAVFNRPKPAIITNVNGEMAGSNALANASSQAPHTAPPDVGENFSSDMAFRNASLSHDVAEEQAQTLDERTRREIRRNEIEQQGMDASHATSPQSPVDSTTSSIPSSLARLDNRQQTRLEQLARGTGTYSSSGTFDSRSQSPAPLSAVSAYGSFASMPRSLQRAYSNAVSPVGHVPAPAMVGEWQTAVPVTRPATSTTGHLEDEDIISPVDSQRSMFGRVPNGYRNSTSLIHPPGHSVHRTQPSGATVATMPERPFEPMPPVPDQRMPPHMHAFRNAAAANANASASLFPPVQPPDHVPLRQPSTKAGSEGHPITGWHPPAPSTVPKSSHGTIRNSNGHGHVRNRSSSAKSAFASTDKAKKLGFFRKSKKSEPLHPSRDSGKGWEYSEQHGEVKSLLTMNPTRRGEKCVMM</sequence>
<dbReference type="OrthoDB" id="3925024at2759"/>
<feature type="region of interest" description="Disordered" evidence="1">
    <location>
        <begin position="824"/>
        <end position="845"/>
    </location>
</feature>
<feature type="region of interest" description="Disordered" evidence="1">
    <location>
        <begin position="29"/>
        <end position="52"/>
    </location>
</feature>
<feature type="compositionally biased region" description="Polar residues" evidence="1">
    <location>
        <begin position="1218"/>
        <end position="1231"/>
    </location>
</feature>
<dbReference type="Pfam" id="PF23749">
    <property type="entry name" value="DUF7165"/>
    <property type="match status" value="2"/>
</dbReference>
<feature type="region of interest" description="Disordered" evidence="1">
    <location>
        <begin position="262"/>
        <end position="292"/>
    </location>
</feature>
<comment type="caution">
    <text evidence="3">The sequence shown here is derived from an EMBL/GenBank/DDBJ whole genome shotgun (WGS) entry which is preliminary data.</text>
</comment>
<proteinExistence type="predicted"/>
<dbReference type="Gene3D" id="2.130.10.10">
    <property type="entry name" value="YVTN repeat-like/Quinoprotein amine dehydrogenase"/>
    <property type="match status" value="1"/>
</dbReference>
<accession>A0A2G5H8W8</accession>
<feature type="compositionally biased region" description="Basic residues" evidence="1">
    <location>
        <begin position="158"/>
        <end position="169"/>
    </location>
</feature>
<protein>
    <recommendedName>
        <fullName evidence="2">DUF7165 domain-containing protein</fullName>
    </recommendedName>
</protein>
<organism evidence="3 4">
    <name type="scientific">Cercospora beticola</name>
    <name type="common">Sugarbeet leaf spot fungus</name>
    <dbReference type="NCBI Taxonomy" id="122368"/>
    <lineage>
        <taxon>Eukaryota</taxon>
        <taxon>Fungi</taxon>
        <taxon>Dikarya</taxon>
        <taxon>Ascomycota</taxon>
        <taxon>Pezizomycotina</taxon>
        <taxon>Dothideomycetes</taxon>
        <taxon>Dothideomycetidae</taxon>
        <taxon>Mycosphaerellales</taxon>
        <taxon>Mycosphaerellaceae</taxon>
        <taxon>Cercospora</taxon>
    </lineage>
</organism>
<feature type="compositionally biased region" description="Polar residues" evidence="1">
    <location>
        <begin position="829"/>
        <end position="843"/>
    </location>
</feature>
<dbReference type="Proteomes" id="UP000230605">
    <property type="component" value="Chromosome 5"/>
</dbReference>
<feature type="compositionally biased region" description="Polar residues" evidence="1">
    <location>
        <begin position="982"/>
        <end position="999"/>
    </location>
</feature>
<feature type="compositionally biased region" description="Polar residues" evidence="1">
    <location>
        <begin position="262"/>
        <end position="272"/>
    </location>
</feature>
<feature type="compositionally biased region" description="Basic and acidic residues" evidence="1">
    <location>
        <begin position="1263"/>
        <end position="1283"/>
    </location>
</feature>
<name>A0A2G5H8W8_CERBT</name>